<reference evidence="4 5" key="1">
    <citation type="submission" date="2020-10" db="EMBL/GenBank/DDBJ databases">
        <title>Connecting structure to function with the recovery of over 1000 high-quality activated sludge metagenome-assembled genomes encoding full-length rRNA genes using long-read sequencing.</title>
        <authorList>
            <person name="Singleton C.M."/>
            <person name="Petriglieri F."/>
            <person name="Kristensen J.M."/>
            <person name="Kirkegaard R.H."/>
            <person name="Michaelsen T.Y."/>
            <person name="Andersen M.H."/>
            <person name="Karst S.M."/>
            <person name="Dueholm M.S."/>
            <person name="Nielsen P.H."/>
            <person name="Albertsen M."/>
        </authorList>
    </citation>
    <scope>NUCLEOTIDE SEQUENCE [LARGE SCALE GENOMIC DNA]</scope>
    <source>
        <strain evidence="4">Ribe_18-Q3-R11-54_MAXAC.273</strain>
    </source>
</reference>
<comment type="caution">
    <text evidence="4">The sequence shown here is derived from an EMBL/GenBank/DDBJ whole genome shotgun (WGS) entry which is preliminary data.</text>
</comment>
<evidence type="ECO:0000313" key="5">
    <source>
        <dbReference type="Proteomes" id="UP000808337"/>
    </source>
</evidence>
<evidence type="ECO:0000256" key="3">
    <source>
        <dbReference type="PROSITE-ProRule" id="PRU00339"/>
    </source>
</evidence>
<dbReference type="NCBIfam" id="NF047558">
    <property type="entry name" value="TPR_END_plus"/>
    <property type="match status" value="1"/>
</dbReference>
<dbReference type="AlphaFoldDB" id="A0A9D7T0B5"/>
<organism evidence="4 5">
    <name type="scientific">Candidatus Opimibacter skivensis</name>
    <dbReference type="NCBI Taxonomy" id="2982028"/>
    <lineage>
        <taxon>Bacteria</taxon>
        <taxon>Pseudomonadati</taxon>
        <taxon>Bacteroidota</taxon>
        <taxon>Saprospiria</taxon>
        <taxon>Saprospirales</taxon>
        <taxon>Saprospiraceae</taxon>
        <taxon>Candidatus Opimibacter</taxon>
    </lineage>
</organism>
<dbReference type="InterPro" id="IPR050498">
    <property type="entry name" value="Ycf3"/>
</dbReference>
<dbReference type="Gene3D" id="1.25.40.10">
    <property type="entry name" value="Tetratricopeptide repeat domain"/>
    <property type="match status" value="2"/>
</dbReference>
<dbReference type="Gene3D" id="3.40.50.10070">
    <property type="entry name" value="TolB, N-terminal domain"/>
    <property type="match status" value="1"/>
</dbReference>
<dbReference type="PANTHER" id="PTHR44858:SF1">
    <property type="entry name" value="UDP-N-ACETYLGLUCOSAMINE--PEPTIDE N-ACETYLGLUCOSAMINYLTRANSFERASE SPINDLY-RELATED"/>
    <property type="match status" value="1"/>
</dbReference>
<dbReference type="Pfam" id="PF12895">
    <property type="entry name" value="ANAPC3"/>
    <property type="match status" value="1"/>
</dbReference>
<sequence>MILLLAIITFFIYKRYSSPTLDAKPKTIAVIPFVNLSADQGDEYFAEGVCNEILTQLARIGSLHVISRTSMLQFKDSKKTMKEIGAIIGADVLLEGSVQKSGNKVHISVQLVNAKDDRQLWAETYDKEFKDIFSIQSDVATSIASQLRTNLTSSEKARIEKKPTTNMEAYNLYLKGSFEIRKVTPEGLEAGLDMMNKAIKLDPDFALPYIGIAYYYGLATDFFMAPNVAMPQLKIAALTALAKDSTLADAYAWYSNYELWYAWNWEQGKILSIKAIELEPNKYQGHFFLSWYYSSQGNFEEAIKESARMVEVEPMNPEEGSFHALMYYYARQYDEALKQLDKLSSFDPNYPFAHFVRGQCYIQQGKFEEAIDEQKKAHEIFAAPWSHGRLAYAYARAGKKQQAIAILDSLKVQSSSLYVASDVVASVYVALGDKDHAFEYLDKALSERAGWMIWLKVDPIWDPIRKDARFLAVLKQMGLDE</sequence>
<dbReference type="InterPro" id="IPR011990">
    <property type="entry name" value="TPR-like_helical_dom_sf"/>
</dbReference>
<keyword evidence="2 3" id="KW-0802">TPR repeat</keyword>
<proteinExistence type="predicted"/>
<dbReference type="SUPFAM" id="SSF48452">
    <property type="entry name" value="TPR-like"/>
    <property type="match status" value="2"/>
</dbReference>
<protein>
    <submittedName>
        <fullName evidence="4">Tetratricopeptide repeat protein</fullName>
    </submittedName>
</protein>
<dbReference type="EMBL" id="JADKGY010000034">
    <property type="protein sequence ID" value="MBK9985238.1"/>
    <property type="molecule type" value="Genomic_DNA"/>
</dbReference>
<dbReference type="Pfam" id="PF13174">
    <property type="entry name" value="TPR_6"/>
    <property type="match status" value="1"/>
</dbReference>
<dbReference type="Pfam" id="PF13181">
    <property type="entry name" value="TPR_8"/>
    <property type="match status" value="1"/>
</dbReference>
<evidence type="ECO:0000313" key="4">
    <source>
        <dbReference type="EMBL" id="MBK9985238.1"/>
    </source>
</evidence>
<dbReference type="InterPro" id="IPR019734">
    <property type="entry name" value="TPR_rpt"/>
</dbReference>
<feature type="repeat" description="TPR" evidence="3">
    <location>
        <begin position="283"/>
        <end position="316"/>
    </location>
</feature>
<evidence type="ECO:0000256" key="2">
    <source>
        <dbReference type="ARBA" id="ARBA00022803"/>
    </source>
</evidence>
<name>A0A9D7T0B5_9BACT</name>
<dbReference type="PANTHER" id="PTHR44858">
    <property type="entry name" value="TETRATRICOPEPTIDE REPEAT PROTEIN 6"/>
    <property type="match status" value="1"/>
</dbReference>
<dbReference type="PROSITE" id="PS50005">
    <property type="entry name" value="TPR"/>
    <property type="match status" value="1"/>
</dbReference>
<dbReference type="Proteomes" id="UP000808337">
    <property type="component" value="Unassembled WGS sequence"/>
</dbReference>
<keyword evidence="1" id="KW-0677">Repeat</keyword>
<dbReference type="SMART" id="SM00028">
    <property type="entry name" value="TPR"/>
    <property type="match status" value="4"/>
</dbReference>
<gene>
    <name evidence="4" type="ORF">IPP15_23310</name>
</gene>
<accession>A0A9D7T0B5</accession>
<evidence type="ECO:0000256" key="1">
    <source>
        <dbReference type="ARBA" id="ARBA00022737"/>
    </source>
</evidence>